<evidence type="ECO:0000313" key="3">
    <source>
        <dbReference type="Proteomes" id="UP000196778"/>
    </source>
</evidence>
<dbReference type="Proteomes" id="UP000196778">
    <property type="component" value="Unassembled WGS sequence"/>
</dbReference>
<sequence length="49" mass="5160">MDVRAERDAGSCLGRRGGETAIGRGGIPDGERPRHQAPGVDQAGDMARR</sequence>
<dbReference type="EMBL" id="FUKR01000064">
    <property type="protein sequence ID" value="SJN38934.1"/>
    <property type="molecule type" value="Genomic_DNA"/>
</dbReference>
<gene>
    <name evidence="2" type="ORF">FM119_11185</name>
</gene>
<keyword evidence="3" id="KW-1185">Reference proteome</keyword>
<organism evidence="2 3">
    <name type="scientific">Mycetocola reblochoni REB411</name>
    <dbReference type="NCBI Taxonomy" id="1255698"/>
    <lineage>
        <taxon>Bacteria</taxon>
        <taxon>Bacillati</taxon>
        <taxon>Actinomycetota</taxon>
        <taxon>Actinomycetes</taxon>
        <taxon>Micrococcales</taxon>
        <taxon>Microbacteriaceae</taxon>
        <taxon>Mycetocola</taxon>
    </lineage>
</organism>
<protein>
    <submittedName>
        <fullName evidence="2">Uncharacterized protein</fullName>
    </submittedName>
</protein>
<evidence type="ECO:0000256" key="1">
    <source>
        <dbReference type="SAM" id="MobiDB-lite"/>
    </source>
</evidence>
<feature type="region of interest" description="Disordered" evidence="1">
    <location>
        <begin position="1"/>
        <end position="49"/>
    </location>
</feature>
<dbReference type="AlphaFoldDB" id="A0A1R4K416"/>
<accession>A0A1R4K416</accession>
<proteinExistence type="predicted"/>
<name>A0A1R4K416_9MICO</name>
<evidence type="ECO:0000313" key="2">
    <source>
        <dbReference type="EMBL" id="SJN38934.1"/>
    </source>
</evidence>
<reference evidence="3" key="1">
    <citation type="submission" date="2017-02" db="EMBL/GenBank/DDBJ databases">
        <authorList>
            <person name="Dridi B."/>
        </authorList>
    </citation>
    <scope>NUCLEOTIDE SEQUENCE [LARGE SCALE GENOMIC DNA]</scope>
    <source>
        <strain evidence="3">EB411</strain>
    </source>
</reference>